<protein>
    <submittedName>
        <fullName evidence="1">Uncharacterized protein</fullName>
    </submittedName>
</protein>
<gene>
    <name evidence="1" type="ordered locus">AALP_Aa8g489500</name>
</gene>
<evidence type="ECO:0000313" key="2">
    <source>
        <dbReference type="Proteomes" id="UP000029120"/>
    </source>
</evidence>
<name>A0A087GED0_ARAAL</name>
<dbReference type="Gramene" id="KFK28232">
    <property type="protein sequence ID" value="KFK28232"/>
    <property type="gene ID" value="AALP_AA8G489500"/>
</dbReference>
<dbReference type="Proteomes" id="UP000029120">
    <property type="component" value="Chromosome 8"/>
</dbReference>
<accession>A0A087GED0</accession>
<sequence length="35" mass="4220">MMKSCMFCSTFIGNNFRSLFLFFFVLFCLDQDTKH</sequence>
<reference evidence="2" key="1">
    <citation type="journal article" date="2015" name="Nat. Plants">
        <title>Genome expansion of Arabis alpina linked with retrotransposition and reduced symmetric DNA methylation.</title>
        <authorList>
            <person name="Willing E.M."/>
            <person name="Rawat V."/>
            <person name="Mandakova T."/>
            <person name="Maumus F."/>
            <person name="James G.V."/>
            <person name="Nordstroem K.J."/>
            <person name="Becker C."/>
            <person name="Warthmann N."/>
            <person name="Chica C."/>
            <person name="Szarzynska B."/>
            <person name="Zytnicki M."/>
            <person name="Albani M.C."/>
            <person name="Kiefer C."/>
            <person name="Bergonzi S."/>
            <person name="Castaings L."/>
            <person name="Mateos J.L."/>
            <person name="Berns M.C."/>
            <person name="Bujdoso N."/>
            <person name="Piofczyk T."/>
            <person name="de Lorenzo L."/>
            <person name="Barrero-Sicilia C."/>
            <person name="Mateos I."/>
            <person name="Piednoel M."/>
            <person name="Hagmann J."/>
            <person name="Chen-Min-Tao R."/>
            <person name="Iglesias-Fernandez R."/>
            <person name="Schuster S.C."/>
            <person name="Alonso-Blanco C."/>
            <person name="Roudier F."/>
            <person name="Carbonero P."/>
            <person name="Paz-Ares J."/>
            <person name="Davis S.J."/>
            <person name="Pecinka A."/>
            <person name="Quesneville H."/>
            <person name="Colot V."/>
            <person name="Lysak M.A."/>
            <person name="Weigel D."/>
            <person name="Coupland G."/>
            <person name="Schneeberger K."/>
        </authorList>
    </citation>
    <scope>NUCLEOTIDE SEQUENCE [LARGE SCALE GENOMIC DNA]</scope>
    <source>
        <strain evidence="2">cv. Pajares</strain>
    </source>
</reference>
<dbReference type="EMBL" id="CM002876">
    <property type="protein sequence ID" value="KFK28232.1"/>
    <property type="molecule type" value="Genomic_DNA"/>
</dbReference>
<evidence type="ECO:0000313" key="1">
    <source>
        <dbReference type="EMBL" id="KFK28232.1"/>
    </source>
</evidence>
<organism evidence="1 2">
    <name type="scientific">Arabis alpina</name>
    <name type="common">Alpine rock-cress</name>
    <dbReference type="NCBI Taxonomy" id="50452"/>
    <lineage>
        <taxon>Eukaryota</taxon>
        <taxon>Viridiplantae</taxon>
        <taxon>Streptophyta</taxon>
        <taxon>Embryophyta</taxon>
        <taxon>Tracheophyta</taxon>
        <taxon>Spermatophyta</taxon>
        <taxon>Magnoliopsida</taxon>
        <taxon>eudicotyledons</taxon>
        <taxon>Gunneridae</taxon>
        <taxon>Pentapetalae</taxon>
        <taxon>rosids</taxon>
        <taxon>malvids</taxon>
        <taxon>Brassicales</taxon>
        <taxon>Brassicaceae</taxon>
        <taxon>Arabideae</taxon>
        <taxon>Arabis</taxon>
    </lineage>
</organism>
<proteinExistence type="predicted"/>
<dbReference type="AlphaFoldDB" id="A0A087GED0"/>
<keyword evidence="2" id="KW-1185">Reference proteome</keyword>